<accession>A0ABC9XLP6</accession>
<organism evidence="3 4">
    <name type="scientific">Grus japonensis</name>
    <name type="common">Japanese crane</name>
    <name type="synonym">Red-crowned crane</name>
    <dbReference type="NCBI Taxonomy" id="30415"/>
    <lineage>
        <taxon>Eukaryota</taxon>
        <taxon>Metazoa</taxon>
        <taxon>Chordata</taxon>
        <taxon>Craniata</taxon>
        <taxon>Vertebrata</taxon>
        <taxon>Euteleostomi</taxon>
        <taxon>Archelosauria</taxon>
        <taxon>Archosauria</taxon>
        <taxon>Dinosauria</taxon>
        <taxon>Saurischia</taxon>
        <taxon>Theropoda</taxon>
        <taxon>Coelurosauria</taxon>
        <taxon>Aves</taxon>
        <taxon>Neognathae</taxon>
        <taxon>Neoaves</taxon>
        <taxon>Gruiformes</taxon>
        <taxon>Gruidae</taxon>
        <taxon>Grus</taxon>
    </lineage>
</organism>
<dbReference type="AlphaFoldDB" id="A0ABC9XLP6"/>
<dbReference type="PANTHER" id="PTHR14362:SF2">
    <property type="entry name" value="COILED-COIL DOMAIN-CONTAINING PROTEIN 81"/>
    <property type="match status" value="1"/>
</dbReference>
<dbReference type="Proteomes" id="UP001623348">
    <property type="component" value="Unassembled WGS sequence"/>
</dbReference>
<gene>
    <name evidence="3" type="ORF">GRJ2_002328300</name>
</gene>
<comment type="caution">
    <text evidence="3">The sequence shown here is derived from an EMBL/GenBank/DDBJ whole genome shotgun (WGS) entry which is preliminary data.</text>
</comment>
<dbReference type="EMBL" id="BAAFJT010000021">
    <property type="protein sequence ID" value="GAB0198629.1"/>
    <property type="molecule type" value="Genomic_DNA"/>
</dbReference>
<dbReference type="Pfam" id="PF18289">
    <property type="entry name" value="HU-CCDC81_euk_2"/>
    <property type="match status" value="1"/>
</dbReference>
<feature type="region of interest" description="Disordered" evidence="1">
    <location>
        <begin position="72"/>
        <end position="93"/>
    </location>
</feature>
<keyword evidence="4" id="KW-1185">Reference proteome</keyword>
<evidence type="ECO:0000313" key="3">
    <source>
        <dbReference type="EMBL" id="GAB0198629.1"/>
    </source>
</evidence>
<reference evidence="3 4" key="1">
    <citation type="submission" date="2024-06" db="EMBL/GenBank/DDBJ databases">
        <title>The draft genome of Grus japonensis, version 3.</title>
        <authorList>
            <person name="Nabeshima K."/>
            <person name="Suzuki S."/>
            <person name="Onuma M."/>
        </authorList>
    </citation>
    <scope>NUCLEOTIDE SEQUENCE [LARGE SCALE GENOMIC DNA]</scope>
    <source>
        <strain evidence="3 4">451A</strain>
    </source>
</reference>
<sequence>MVETCVRETVLLYSFQLRDGKRFSFAFRDIGVLACKGNILCVQFFYHCITGLESTASPVALVHSIRAQHYLPVGSPPSSPAQEQGGQEEVEEG</sequence>
<evidence type="ECO:0000259" key="2">
    <source>
        <dbReference type="Pfam" id="PF18289"/>
    </source>
</evidence>
<evidence type="ECO:0000256" key="1">
    <source>
        <dbReference type="SAM" id="MobiDB-lite"/>
    </source>
</evidence>
<feature type="domain" description="CCDC81 HU" evidence="2">
    <location>
        <begin position="2"/>
        <end position="55"/>
    </location>
</feature>
<name>A0ABC9XLP6_GRUJA</name>
<protein>
    <submittedName>
        <fullName evidence="3">Coiled-coil domain-containing protein 81-like</fullName>
    </submittedName>
</protein>
<dbReference type="InterPro" id="IPR040673">
    <property type="entry name" value="CCDC81_HU_dom_2"/>
</dbReference>
<evidence type="ECO:0000313" key="4">
    <source>
        <dbReference type="Proteomes" id="UP001623348"/>
    </source>
</evidence>
<dbReference type="InterPro" id="IPR026295">
    <property type="entry name" value="CCD81"/>
</dbReference>
<dbReference type="PANTHER" id="PTHR14362">
    <property type="entry name" value="COILED-COIL DOMAIN-CONTAINING PROTEIN 81"/>
    <property type="match status" value="1"/>
</dbReference>
<proteinExistence type="predicted"/>